<gene>
    <name evidence="1" type="ORF">Zmor_027141</name>
</gene>
<dbReference type="Proteomes" id="UP001168821">
    <property type="component" value="Unassembled WGS sequence"/>
</dbReference>
<reference evidence="1" key="1">
    <citation type="journal article" date="2023" name="G3 (Bethesda)">
        <title>Whole genome assemblies of Zophobas morio and Tenebrio molitor.</title>
        <authorList>
            <person name="Kaur S."/>
            <person name="Stinson S.A."/>
            <person name="diCenzo G.C."/>
        </authorList>
    </citation>
    <scope>NUCLEOTIDE SEQUENCE</scope>
    <source>
        <strain evidence="1">QUZm001</strain>
    </source>
</reference>
<proteinExistence type="predicted"/>
<accession>A0AA38HN51</accession>
<name>A0AA38HN51_9CUCU</name>
<comment type="caution">
    <text evidence="1">The sequence shown here is derived from an EMBL/GenBank/DDBJ whole genome shotgun (WGS) entry which is preliminary data.</text>
</comment>
<organism evidence="1 2">
    <name type="scientific">Zophobas morio</name>
    <dbReference type="NCBI Taxonomy" id="2755281"/>
    <lineage>
        <taxon>Eukaryota</taxon>
        <taxon>Metazoa</taxon>
        <taxon>Ecdysozoa</taxon>
        <taxon>Arthropoda</taxon>
        <taxon>Hexapoda</taxon>
        <taxon>Insecta</taxon>
        <taxon>Pterygota</taxon>
        <taxon>Neoptera</taxon>
        <taxon>Endopterygota</taxon>
        <taxon>Coleoptera</taxon>
        <taxon>Polyphaga</taxon>
        <taxon>Cucujiformia</taxon>
        <taxon>Tenebrionidae</taxon>
        <taxon>Zophobas</taxon>
    </lineage>
</organism>
<keyword evidence="2" id="KW-1185">Reference proteome</keyword>
<dbReference type="EMBL" id="JALNTZ010000009">
    <property type="protein sequence ID" value="KAJ3640585.1"/>
    <property type="molecule type" value="Genomic_DNA"/>
</dbReference>
<evidence type="ECO:0000313" key="1">
    <source>
        <dbReference type="EMBL" id="KAJ3640585.1"/>
    </source>
</evidence>
<dbReference type="AlphaFoldDB" id="A0AA38HN51"/>
<evidence type="ECO:0000313" key="2">
    <source>
        <dbReference type="Proteomes" id="UP001168821"/>
    </source>
</evidence>
<sequence>MERVSRFEFCAFQRPVRFHHTNVLNQLSKEIPVTVAVSHGLLHSVFCSAFAIAQSEYGRLNFRQNEGKRLNFGPTPQTVPTHPVQQFSAVSAAKNPVKM</sequence>
<protein>
    <submittedName>
        <fullName evidence="1">Uncharacterized protein</fullName>
    </submittedName>
</protein>